<proteinExistence type="predicted"/>
<evidence type="ECO:0000313" key="1">
    <source>
        <dbReference type="EMBL" id="MET3616888.1"/>
    </source>
</evidence>
<dbReference type="Proteomes" id="UP001549162">
    <property type="component" value="Unassembled WGS sequence"/>
</dbReference>
<accession>A0ABV2J7Y2</accession>
<dbReference type="RefSeq" id="WP_354366894.1">
    <property type="nucleotide sequence ID" value="NZ_JBEPMA010000002.1"/>
</dbReference>
<keyword evidence="2" id="KW-1185">Reference proteome</keyword>
<gene>
    <name evidence="1" type="ORF">ABID14_000513</name>
</gene>
<comment type="caution">
    <text evidence="1">The sequence shown here is derived from an EMBL/GenBank/DDBJ whole genome shotgun (WGS) entry which is preliminary data.</text>
</comment>
<protein>
    <submittedName>
        <fullName evidence="1">Uncharacterized protein</fullName>
    </submittedName>
</protein>
<evidence type="ECO:0000313" key="2">
    <source>
        <dbReference type="Proteomes" id="UP001549162"/>
    </source>
</evidence>
<sequence>MVGFDVGGIGGAAYGGYQSNLRGSYSDVHQQGVIDRLNTYHIEGAYYIVKDHVSGKSNAYNVFIQPYDIGRITLGRGDFNVVSGGRIIFAGVR</sequence>
<organism evidence="1 2">
    <name type="scientific">Peptoniphilus olsenii</name>
    <dbReference type="NCBI Taxonomy" id="411570"/>
    <lineage>
        <taxon>Bacteria</taxon>
        <taxon>Bacillati</taxon>
        <taxon>Bacillota</taxon>
        <taxon>Tissierellia</taxon>
        <taxon>Tissierellales</taxon>
        <taxon>Peptoniphilaceae</taxon>
        <taxon>Peptoniphilus</taxon>
    </lineage>
</organism>
<name>A0ABV2J7Y2_9FIRM</name>
<dbReference type="EMBL" id="JBEPMA010000002">
    <property type="protein sequence ID" value="MET3616888.1"/>
    <property type="molecule type" value="Genomic_DNA"/>
</dbReference>
<reference evidence="1 2" key="1">
    <citation type="submission" date="2024-06" db="EMBL/GenBank/DDBJ databases">
        <title>Genomic Encyclopedia of Type Strains, Phase IV (KMG-IV): sequencing the most valuable type-strain genomes for metagenomic binning, comparative biology and taxonomic classification.</title>
        <authorList>
            <person name="Goeker M."/>
        </authorList>
    </citation>
    <scope>NUCLEOTIDE SEQUENCE [LARGE SCALE GENOMIC DNA]</scope>
    <source>
        <strain evidence="1 2">DSM 21460</strain>
    </source>
</reference>